<dbReference type="Gene3D" id="3.40.630.30">
    <property type="match status" value="1"/>
</dbReference>
<sequence>MTIIRPERPEDFEAIDTVHTAGFPTIAEARLVRVLREAGRLTASLVAEVEGQVVGHVAFSPVSTATEAIGAGLAPVAVLPSHQRPGIAAQLIEAGLSASRSAGVGWAVVLGEPAYYARFGFRPARGFGLSDAYGGGDAFQALELIPGSLPEGAGLARYAPEFASLEV</sequence>
<protein>
    <recommendedName>
        <fullName evidence="1">N-acetyltransferase domain-containing protein</fullName>
    </recommendedName>
</protein>
<dbReference type="Proteomes" id="UP000186309">
    <property type="component" value="Chromosome"/>
</dbReference>
<evidence type="ECO:0000259" key="1">
    <source>
        <dbReference type="PROSITE" id="PS51186"/>
    </source>
</evidence>
<dbReference type="PROSITE" id="PS51186">
    <property type="entry name" value="GNAT"/>
    <property type="match status" value="1"/>
</dbReference>
<dbReference type="AlphaFoldDB" id="A0A1U7CQT3"/>
<accession>A0A1U7CQT3</accession>
<dbReference type="CDD" id="cd04301">
    <property type="entry name" value="NAT_SF"/>
    <property type="match status" value="1"/>
</dbReference>
<evidence type="ECO:0000313" key="2">
    <source>
        <dbReference type="EMBL" id="APW61297.1"/>
    </source>
</evidence>
<reference evidence="3" key="1">
    <citation type="submission" date="2016-12" db="EMBL/GenBank/DDBJ databases">
        <title>Comparative genomics of four Isosphaeraceae planctomycetes: a common pool of plasmids and glycoside hydrolase genes.</title>
        <authorList>
            <person name="Ivanova A."/>
        </authorList>
    </citation>
    <scope>NUCLEOTIDE SEQUENCE [LARGE SCALE GENOMIC DNA]</scope>
    <source>
        <strain evidence="3">PX4</strain>
    </source>
</reference>
<dbReference type="RefSeq" id="WP_076350880.1">
    <property type="nucleotide sequence ID" value="NZ_CP019082.1"/>
</dbReference>
<dbReference type="KEGG" id="pbor:BSF38_02811"/>
<evidence type="ECO:0000313" key="3">
    <source>
        <dbReference type="Proteomes" id="UP000186309"/>
    </source>
</evidence>
<dbReference type="OrthoDB" id="9797178at2"/>
<keyword evidence="3" id="KW-1185">Reference proteome</keyword>
<dbReference type="InterPro" id="IPR016181">
    <property type="entry name" value="Acyl_CoA_acyltransferase"/>
</dbReference>
<dbReference type="EMBL" id="CP019082">
    <property type="protein sequence ID" value="APW61297.1"/>
    <property type="molecule type" value="Genomic_DNA"/>
</dbReference>
<organism evidence="2 3">
    <name type="scientific">Paludisphaera borealis</name>
    <dbReference type="NCBI Taxonomy" id="1387353"/>
    <lineage>
        <taxon>Bacteria</taxon>
        <taxon>Pseudomonadati</taxon>
        <taxon>Planctomycetota</taxon>
        <taxon>Planctomycetia</taxon>
        <taxon>Isosphaerales</taxon>
        <taxon>Isosphaeraceae</taxon>
        <taxon>Paludisphaera</taxon>
    </lineage>
</organism>
<feature type="domain" description="N-acetyltransferase" evidence="1">
    <location>
        <begin position="2"/>
        <end position="146"/>
    </location>
</feature>
<dbReference type="InterPro" id="IPR000182">
    <property type="entry name" value="GNAT_dom"/>
</dbReference>
<dbReference type="SUPFAM" id="SSF55729">
    <property type="entry name" value="Acyl-CoA N-acyltransferases (Nat)"/>
    <property type="match status" value="1"/>
</dbReference>
<name>A0A1U7CQT3_9BACT</name>
<dbReference type="Pfam" id="PF13508">
    <property type="entry name" value="Acetyltransf_7"/>
    <property type="match status" value="1"/>
</dbReference>
<gene>
    <name evidence="2" type="ORF">BSF38_02811</name>
</gene>
<dbReference type="GO" id="GO:0016747">
    <property type="term" value="F:acyltransferase activity, transferring groups other than amino-acyl groups"/>
    <property type="evidence" value="ECO:0007669"/>
    <property type="project" value="InterPro"/>
</dbReference>
<proteinExistence type="predicted"/>